<comment type="caution">
    <text evidence="1">The sequence shown here is derived from an EMBL/GenBank/DDBJ whole genome shotgun (WGS) entry which is preliminary data.</text>
</comment>
<protein>
    <submittedName>
        <fullName evidence="1">Uncharacterized protein</fullName>
    </submittedName>
</protein>
<organism evidence="1 2">
    <name type="scientific">Novipirellula aureliae</name>
    <dbReference type="NCBI Taxonomy" id="2527966"/>
    <lineage>
        <taxon>Bacteria</taxon>
        <taxon>Pseudomonadati</taxon>
        <taxon>Planctomycetota</taxon>
        <taxon>Planctomycetia</taxon>
        <taxon>Pirellulales</taxon>
        <taxon>Pirellulaceae</taxon>
        <taxon>Novipirellula</taxon>
    </lineage>
</organism>
<dbReference type="EMBL" id="SJPY01000014">
    <property type="protein sequence ID" value="TWU33438.1"/>
    <property type="molecule type" value="Genomic_DNA"/>
</dbReference>
<reference evidence="1 2" key="1">
    <citation type="submission" date="2019-02" db="EMBL/GenBank/DDBJ databases">
        <title>Deep-cultivation of Planctomycetes and their phenomic and genomic characterization uncovers novel biology.</title>
        <authorList>
            <person name="Wiegand S."/>
            <person name="Jogler M."/>
            <person name="Boedeker C."/>
            <person name="Pinto D."/>
            <person name="Vollmers J."/>
            <person name="Rivas-Marin E."/>
            <person name="Kohn T."/>
            <person name="Peeters S.H."/>
            <person name="Heuer A."/>
            <person name="Rast P."/>
            <person name="Oberbeckmann S."/>
            <person name="Bunk B."/>
            <person name="Jeske O."/>
            <person name="Meyerdierks A."/>
            <person name="Storesund J.E."/>
            <person name="Kallscheuer N."/>
            <person name="Luecker S."/>
            <person name="Lage O.M."/>
            <person name="Pohl T."/>
            <person name="Merkel B.J."/>
            <person name="Hornburger P."/>
            <person name="Mueller R.-W."/>
            <person name="Bruemmer F."/>
            <person name="Labrenz M."/>
            <person name="Spormann A.M."/>
            <person name="Op Den Camp H."/>
            <person name="Overmann J."/>
            <person name="Amann R."/>
            <person name="Jetten M.S.M."/>
            <person name="Mascher T."/>
            <person name="Medema M.H."/>
            <person name="Devos D.P."/>
            <person name="Kaster A.-K."/>
            <person name="Ovreas L."/>
            <person name="Rohde M."/>
            <person name="Galperin M.Y."/>
            <person name="Jogler C."/>
        </authorList>
    </citation>
    <scope>NUCLEOTIDE SEQUENCE [LARGE SCALE GENOMIC DNA]</scope>
    <source>
        <strain evidence="1 2">Q31b</strain>
    </source>
</reference>
<accession>A0A5C6D9K4</accession>
<gene>
    <name evidence="1" type="ORF">Q31b_57550</name>
</gene>
<evidence type="ECO:0000313" key="1">
    <source>
        <dbReference type="EMBL" id="TWU33438.1"/>
    </source>
</evidence>
<dbReference type="Proteomes" id="UP000315471">
    <property type="component" value="Unassembled WGS sequence"/>
</dbReference>
<sequence>MRTLGEALADSIGDDQTIKAPTINPLAVLARNLLFLFVVLFHGFRRLAPPPPYS</sequence>
<proteinExistence type="predicted"/>
<dbReference type="AlphaFoldDB" id="A0A5C6D9K4"/>
<evidence type="ECO:0000313" key="2">
    <source>
        <dbReference type="Proteomes" id="UP000315471"/>
    </source>
</evidence>
<keyword evidence="2" id="KW-1185">Reference proteome</keyword>
<name>A0A5C6D9K4_9BACT</name>